<dbReference type="EMBL" id="JAULJQ010000006">
    <property type="protein sequence ID" value="MDO2409565.1"/>
    <property type="molecule type" value="Genomic_DNA"/>
</dbReference>
<evidence type="ECO:0000313" key="1">
    <source>
        <dbReference type="EMBL" id="MDO2409565.1"/>
    </source>
</evidence>
<dbReference type="Proteomes" id="UP001171111">
    <property type="component" value="Unassembled WGS sequence"/>
</dbReference>
<dbReference type="InterPro" id="IPR035931">
    <property type="entry name" value="YlxR-like_sf"/>
</dbReference>
<sequence length="72" mass="8567">MRKSHQPIRMCVVCRMRLFQHELARFASIDGKIIKNPKNCRSFYLCQNCLQKDEKILRKALGRFGTYEKGDF</sequence>
<accession>A0ABT8T777</accession>
<gene>
    <name evidence="1" type="ORF">Q2362_05565</name>
</gene>
<organism evidence="1 2">
    <name type="scientific">Campylobacter magnus</name>
    <dbReference type="NCBI Taxonomy" id="3026462"/>
    <lineage>
        <taxon>Bacteria</taxon>
        <taxon>Pseudomonadati</taxon>
        <taxon>Campylobacterota</taxon>
        <taxon>Epsilonproteobacteria</taxon>
        <taxon>Campylobacterales</taxon>
        <taxon>Campylobacteraceae</taxon>
        <taxon>Campylobacter</taxon>
    </lineage>
</organism>
<dbReference type="SUPFAM" id="SSF64376">
    <property type="entry name" value="YlxR-like"/>
    <property type="match status" value="1"/>
</dbReference>
<dbReference type="RefSeq" id="WP_273933419.1">
    <property type="nucleotide sequence ID" value="NZ_JAQSLJ010000001.1"/>
</dbReference>
<dbReference type="Gene3D" id="3.30.1230.10">
    <property type="entry name" value="YlxR-like"/>
    <property type="match status" value="1"/>
</dbReference>
<name>A0ABT8T777_9BACT</name>
<evidence type="ECO:0000313" key="2">
    <source>
        <dbReference type="Proteomes" id="UP001171111"/>
    </source>
</evidence>
<proteinExistence type="predicted"/>
<protein>
    <submittedName>
        <fullName evidence="1">DUF448 domain-containing protein</fullName>
    </submittedName>
</protein>
<reference evidence="1 2" key="1">
    <citation type="submission" date="2023-06" db="EMBL/GenBank/DDBJ databases">
        <title>Campylobacter magnum sp. nov., isolated from cecal contents of domestic pigs (Sus scrofa domesticus).</title>
        <authorList>
            <person name="Papic B."/>
            <person name="Gruntar I."/>
        </authorList>
    </citation>
    <scope>NUCLEOTIDE SEQUENCE [LARGE SCALE GENOMIC DNA]</scope>
    <source>
        <strain evidence="2">34484-21</strain>
    </source>
</reference>
<keyword evidence="2" id="KW-1185">Reference proteome</keyword>
<comment type="caution">
    <text evidence="1">The sequence shown here is derived from an EMBL/GenBank/DDBJ whole genome shotgun (WGS) entry which is preliminary data.</text>
</comment>